<gene>
    <name evidence="2" type="ORF">CY0110_15652</name>
</gene>
<dbReference type="EMBL" id="AAXW01000002">
    <property type="protein sequence ID" value="EAZ93244.1"/>
    <property type="molecule type" value="Genomic_DNA"/>
</dbReference>
<dbReference type="Proteomes" id="UP000003781">
    <property type="component" value="Unassembled WGS sequence"/>
</dbReference>
<reference evidence="2 3" key="1">
    <citation type="submission" date="2007-03" db="EMBL/GenBank/DDBJ databases">
        <authorList>
            <person name="Stal L."/>
            <person name="Ferriera S."/>
            <person name="Johnson J."/>
            <person name="Kravitz S."/>
            <person name="Beeson K."/>
            <person name="Sutton G."/>
            <person name="Rogers Y.-H."/>
            <person name="Friedman R."/>
            <person name="Frazier M."/>
            <person name="Venter J.C."/>
        </authorList>
    </citation>
    <scope>NUCLEOTIDE SEQUENCE [LARGE SCALE GENOMIC DNA]</scope>
    <source>
        <strain evidence="2 3">CCY0110</strain>
    </source>
</reference>
<comment type="caution">
    <text evidence="2">The sequence shown here is derived from an EMBL/GenBank/DDBJ whole genome shotgun (WGS) entry which is preliminary data.</text>
</comment>
<name>A3IHG2_9CHRO</name>
<proteinExistence type="predicted"/>
<organism evidence="2 3">
    <name type="scientific">Crocosphaera chwakensis CCY0110</name>
    <dbReference type="NCBI Taxonomy" id="391612"/>
    <lineage>
        <taxon>Bacteria</taxon>
        <taxon>Bacillati</taxon>
        <taxon>Cyanobacteriota</taxon>
        <taxon>Cyanophyceae</taxon>
        <taxon>Oscillatoriophycideae</taxon>
        <taxon>Chroococcales</taxon>
        <taxon>Aphanothecaceae</taxon>
        <taxon>Crocosphaera</taxon>
        <taxon>Crocosphaera chwakensis</taxon>
    </lineage>
</organism>
<feature type="region of interest" description="Disordered" evidence="1">
    <location>
        <begin position="1"/>
        <end position="21"/>
    </location>
</feature>
<protein>
    <submittedName>
        <fullName evidence="2">Uncharacterized protein</fullName>
    </submittedName>
</protein>
<dbReference type="AlphaFoldDB" id="A3IHG2"/>
<sequence>MLEKSSTPVSTTGRSAATSPK</sequence>
<evidence type="ECO:0000256" key="1">
    <source>
        <dbReference type="SAM" id="MobiDB-lite"/>
    </source>
</evidence>
<evidence type="ECO:0000313" key="2">
    <source>
        <dbReference type="EMBL" id="EAZ93244.1"/>
    </source>
</evidence>
<evidence type="ECO:0000313" key="3">
    <source>
        <dbReference type="Proteomes" id="UP000003781"/>
    </source>
</evidence>
<accession>A3IHG2</accession>
<keyword evidence="3" id="KW-1185">Reference proteome</keyword>